<dbReference type="Gene3D" id="3.40.640.10">
    <property type="entry name" value="Type I PLP-dependent aspartate aminotransferase-like (Major domain)"/>
    <property type="match status" value="1"/>
</dbReference>
<dbReference type="KEGG" id="cwo:Cwoe_4238"/>
<evidence type="ECO:0000256" key="6">
    <source>
        <dbReference type="SAM" id="MobiDB-lite"/>
    </source>
</evidence>
<dbReference type="InterPro" id="IPR015424">
    <property type="entry name" value="PyrdxlP-dep_Trfase"/>
</dbReference>
<dbReference type="SMR" id="D3F5V3"/>
<evidence type="ECO:0000256" key="1">
    <source>
        <dbReference type="ARBA" id="ARBA00008954"/>
    </source>
</evidence>
<dbReference type="RefSeq" id="WP_012935703.1">
    <property type="nucleotide sequence ID" value="NC_013739.1"/>
</dbReference>
<organism evidence="7 8">
    <name type="scientific">Conexibacter woesei (strain DSM 14684 / CCUG 47730 / CIP 108061 / JCM 11494 / NBRC 100937 / ID131577)</name>
    <dbReference type="NCBI Taxonomy" id="469383"/>
    <lineage>
        <taxon>Bacteria</taxon>
        <taxon>Bacillati</taxon>
        <taxon>Actinomycetota</taxon>
        <taxon>Thermoleophilia</taxon>
        <taxon>Solirubrobacterales</taxon>
        <taxon>Conexibacteraceae</taxon>
        <taxon>Conexibacter</taxon>
    </lineage>
</organism>
<dbReference type="InterPro" id="IPR005814">
    <property type="entry name" value="Aminotrans_3"/>
</dbReference>
<dbReference type="STRING" id="469383.Cwoe_4238"/>
<dbReference type="Proteomes" id="UP000008229">
    <property type="component" value="Chromosome"/>
</dbReference>
<dbReference type="EMBL" id="CP001854">
    <property type="protein sequence ID" value="ADB52652.1"/>
    <property type="molecule type" value="Genomic_DNA"/>
</dbReference>
<dbReference type="Pfam" id="PF00202">
    <property type="entry name" value="Aminotran_3"/>
    <property type="match status" value="1"/>
</dbReference>
<dbReference type="eggNOG" id="COG0161">
    <property type="taxonomic scope" value="Bacteria"/>
</dbReference>
<name>D3F5V3_CONWI</name>
<gene>
    <name evidence="7" type="ordered locus">Cwoe_4238</name>
</gene>
<evidence type="ECO:0000256" key="3">
    <source>
        <dbReference type="ARBA" id="ARBA00022679"/>
    </source>
</evidence>
<reference evidence="8" key="2">
    <citation type="submission" date="2010-01" db="EMBL/GenBank/DDBJ databases">
        <title>The complete genome of Conexibacter woesei DSM 14684.</title>
        <authorList>
            <consortium name="US DOE Joint Genome Institute (JGI-PGF)"/>
            <person name="Lucas S."/>
            <person name="Copeland A."/>
            <person name="Lapidus A."/>
            <person name="Glavina del Rio T."/>
            <person name="Dalin E."/>
            <person name="Tice H."/>
            <person name="Bruce D."/>
            <person name="Goodwin L."/>
            <person name="Pitluck S."/>
            <person name="Kyrpides N."/>
            <person name="Mavromatis K."/>
            <person name="Ivanova N."/>
            <person name="Mikhailova N."/>
            <person name="Chertkov O."/>
            <person name="Brettin T."/>
            <person name="Detter J.C."/>
            <person name="Han C."/>
            <person name="Larimer F."/>
            <person name="Land M."/>
            <person name="Hauser L."/>
            <person name="Markowitz V."/>
            <person name="Cheng J.-F."/>
            <person name="Hugenholtz P."/>
            <person name="Woyke T."/>
            <person name="Wu D."/>
            <person name="Pukall R."/>
            <person name="Steenblock K."/>
            <person name="Schneider S."/>
            <person name="Klenk H.-P."/>
            <person name="Eisen J.A."/>
        </authorList>
    </citation>
    <scope>NUCLEOTIDE SEQUENCE [LARGE SCALE GENOMIC DNA]</scope>
    <source>
        <strain evidence="8">DSM 14684 / CIP 108061 / JCM 11494 / NBRC 100937 / ID131577</strain>
    </source>
</reference>
<dbReference type="AlphaFoldDB" id="D3F5V3"/>
<dbReference type="PROSITE" id="PS00600">
    <property type="entry name" value="AA_TRANSFER_CLASS_3"/>
    <property type="match status" value="1"/>
</dbReference>
<dbReference type="CDD" id="cd00610">
    <property type="entry name" value="OAT_like"/>
    <property type="match status" value="1"/>
</dbReference>
<evidence type="ECO:0000313" key="7">
    <source>
        <dbReference type="EMBL" id="ADB52652.1"/>
    </source>
</evidence>
<dbReference type="GO" id="GO:0030170">
    <property type="term" value="F:pyridoxal phosphate binding"/>
    <property type="evidence" value="ECO:0007669"/>
    <property type="project" value="InterPro"/>
</dbReference>
<dbReference type="PANTHER" id="PTHR43094">
    <property type="entry name" value="AMINOTRANSFERASE"/>
    <property type="match status" value="1"/>
</dbReference>
<proteinExistence type="inferred from homology"/>
<keyword evidence="8" id="KW-1185">Reference proteome</keyword>
<keyword evidence="3 7" id="KW-0808">Transferase</keyword>
<evidence type="ECO:0000256" key="4">
    <source>
        <dbReference type="ARBA" id="ARBA00022898"/>
    </source>
</evidence>
<dbReference type="InterPro" id="IPR015422">
    <property type="entry name" value="PyrdxlP-dep_Trfase_small"/>
</dbReference>
<comment type="similarity">
    <text evidence="1 5">Belongs to the class-III pyridoxal-phosphate-dependent aminotransferase family.</text>
</comment>
<protein>
    <submittedName>
        <fullName evidence="7">Aminotransferase class-III</fullName>
    </submittedName>
</protein>
<keyword evidence="2 7" id="KW-0032">Aminotransferase</keyword>
<dbReference type="PANTHER" id="PTHR43094:SF1">
    <property type="entry name" value="AMINOTRANSFERASE CLASS-III"/>
    <property type="match status" value="1"/>
</dbReference>
<dbReference type="SUPFAM" id="SSF53383">
    <property type="entry name" value="PLP-dependent transferases"/>
    <property type="match status" value="1"/>
</dbReference>
<feature type="compositionally biased region" description="Basic and acidic residues" evidence="6">
    <location>
        <begin position="1"/>
        <end position="10"/>
    </location>
</feature>
<accession>D3F5V3</accession>
<evidence type="ECO:0000256" key="2">
    <source>
        <dbReference type="ARBA" id="ARBA00022576"/>
    </source>
</evidence>
<feature type="region of interest" description="Disordered" evidence="6">
    <location>
        <begin position="1"/>
        <end position="22"/>
    </location>
</feature>
<dbReference type="HOGENOM" id="CLU_016922_4_0_11"/>
<dbReference type="InterPro" id="IPR015421">
    <property type="entry name" value="PyrdxlP-dep_Trfase_major"/>
</dbReference>
<dbReference type="OrthoDB" id="9801052at2"/>
<keyword evidence="4 5" id="KW-0663">Pyridoxal phosphate</keyword>
<dbReference type="FunFam" id="3.40.640.10:FF:000014">
    <property type="entry name" value="Adenosylmethionine-8-amino-7-oxononanoate aminotransferase, probable"/>
    <property type="match status" value="1"/>
</dbReference>
<reference evidence="7 8" key="1">
    <citation type="journal article" date="2010" name="Stand. Genomic Sci.">
        <title>Complete genome sequence of Conexibacter woesei type strain (ID131577).</title>
        <authorList>
            <person name="Pukall R."/>
            <person name="Lapidus A."/>
            <person name="Glavina Del Rio T."/>
            <person name="Copeland A."/>
            <person name="Tice H."/>
            <person name="Cheng J.-F."/>
            <person name="Lucas S."/>
            <person name="Chen F."/>
            <person name="Nolan M."/>
            <person name="Bruce D."/>
            <person name="Goodwin L."/>
            <person name="Pitluck S."/>
            <person name="Mavromatis K."/>
            <person name="Ivanova N."/>
            <person name="Ovchinnikova G."/>
            <person name="Pati A."/>
            <person name="Chen A."/>
            <person name="Palaniappan K."/>
            <person name="Land M."/>
            <person name="Hauser L."/>
            <person name="Chang Y.-J."/>
            <person name="Jeffries C.D."/>
            <person name="Chain P."/>
            <person name="Meincke L."/>
            <person name="Sims D."/>
            <person name="Brettin T."/>
            <person name="Detter J.C."/>
            <person name="Rohde M."/>
            <person name="Goeker M."/>
            <person name="Bristow J."/>
            <person name="Eisen J.A."/>
            <person name="Markowitz V."/>
            <person name="Kyrpides N.C."/>
            <person name="Klenk H.-P."/>
            <person name="Hugenholtz P."/>
        </authorList>
    </citation>
    <scope>NUCLEOTIDE SEQUENCE [LARGE SCALE GENOMIC DNA]</scope>
    <source>
        <strain evidence="8">DSM 14684 / CIP 108061 / JCM 11494 / NBRC 100937 / ID131577</strain>
    </source>
</reference>
<evidence type="ECO:0000313" key="8">
    <source>
        <dbReference type="Proteomes" id="UP000008229"/>
    </source>
</evidence>
<dbReference type="NCBIfam" id="NF005102">
    <property type="entry name" value="PRK06541.1"/>
    <property type="match status" value="1"/>
</dbReference>
<evidence type="ECO:0000256" key="5">
    <source>
        <dbReference type="RuleBase" id="RU003560"/>
    </source>
</evidence>
<dbReference type="GO" id="GO:0008483">
    <property type="term" value="F:transaminase activity"/>
    <property type="evidence" value="ECO:0007669"/>
    <property type="project" value="UniProtKB-KW"/>
</dbReference>
<sequence>MSTAHARERSAVSQLAPPPADAEALQRDAHEHLLLHFSRNGAFGPGGKELLVLDRGEGPYVFDTRGKQYLDGLSSLFCSQIGYSYGEEIAAAASAQMTRLAFNTLWSTAHPAAIELATKLASLAPDGIEHVFFTGGGSESVESAWKMARQYHLANGEPQRTKAIARRTAYHGVTLGALSFTGVPGFKDPFGTPPVPTTHVSNTNGYRRAEQGAELTRVLLDEIEATIAAEGADTIGILIAEPVQNAGGCFVPPEGYWAGLREICDRHGILLVADEVICAFGRLGEWFGSTRFDVVPDMITTAKGITSAYAPMGAVMVGEKVAAAMQAPGATLLHGITFGGHPVAAAVALKNIEIFEREGILENVRANEAHLRSRMEALRELPIVGDVRGAGYFWATELVPDGADGRFDADQRERLLRGFLPGALLENGLIARGDDRGDTVVQVAPPLISGPRELDELVDKLRATLVAVSLHMDIPTSA</sequence>
<dbReference type="PIRSF" id="PIRSF000521">
    <property type="entry name" value="Transaminase_4ab_Lys_Orn"/>
    <property type="match status" value="1"/>
</dbReference>
<dbReference type="InterPro" id="IPR049704">
    <property type="entry name" value="Aminotrans_3_PPA_site"/>
</dbReference>
<dbReference type="Gene3D" id="3.90.1150.10">
    <property type="entry name" value="Aspartate Aminotransferase, domain 1"/>
    <property type="match status" value="1"/>
</dbReference>